<comment type="caution">
    <text evidence="1">The sequence shown here is derived from an EMBL/GenBank/DDBJ whole genome shotgun (WGS) entry which is preliminary data.</text>
</comment>
<reference evidence="1" key="1">
    <citation type="journal article" date="2014" name="Front. Microbiol.">
        <title>High frequency of phylogenetically diverse reductive dehalogenase-homologous genes in deep subseafloor sedimentary metagenomes.</title>
        <authorList>
            <person name="Kawai M."/>
            <person name="Futagami T."/>
            <person name="Toyoda A."/>
            <person name="Takaki Y."/>
            <person name="Nishi S."/>
            <person name="Hori S."/>
            <person name="Arai W."/>
            <person name="Tsubouchi T."/>
            <person name="Morono Y."/>
            <person name="Uchiyama I."/>
            <person name="Ito T."/>
            <person name="Fujiyama A."/>
            <person name="Inagaki F."/>
            <person name="Takami H."/>
        </authorList>
    </citation>
    <scope>NUCLEOTIDE SEQUENCE</scope>
    <source>
        <strain evidence="1">Expedition CK06-06</strain>
    </source>
</reference>
<accession>X1HD62</accession>
<name>X1HD62_9ZZZZ</name>
<gene>
    <name evidence="1" type="ORF">S03H2_38273</name>
</gene>
<proteinExistence type="predicted"/>
<dbReference type="EMBL" id="BARU01023597">
    <property type="protein sequence ID" value="GAH54965.1"/>
    <property type="molecule type" value="Genomic_DNA"/>
</dbReference>
<sequence>KESSFFHGREIYQVENPQEPLMTSNRPLQALAQSGDSLVGAEERKIWIKKKGRDQQTTIFLEKKVTALASVPVYKLKEL</sequence>
<protein>
    <submittedName>
        <fullName evidence="1">Uncharacterized protein</fullName>
    </submittedName>
</protein>
<dbReference type="AlphaFoldDB" id="X1HD62"/>
<feature type="non-terminal residue" evidence="1">
    <location>
        <position position="1"/>
    </location>
</feature>
<organism evidence="1">
    <name type="scientific">marine sediment metagenome</name>
    <dbReference type="NCBI Taxonomy" id="412755"/>
    <lineage>
        <taxon>unclassified sequences</taxon>
        <taxon>metagenomes</taxon>
        <taxon>ecological metagenomes</taxon>
    </lineage>
</organism>
<evidence type="ECO:0000313" key="1">
    <source>
        <dbReference type="EMBL" id="GAH54965.1"/>
    </source>
</evidence>